<evidence type="ECO:0000256" key="9">
    <source>
        <dbReference type="ARBA" id="ARBA00023055"/>
    </source>
</evidence>
<sequence>MSDGALSYFLYLYSLVYQALVPCPVPEQLPANTINRQQYLGKWYFKAAVSLREADIQKFKAMDNMLFSIEEKANDTLLGDKCMNQTWTYYIYPERDDLELEGNYSTNCTHTQMHTQMRTQIHTHTHTHTHTQ</sequence>
<evidence type="ECO:0000256" key="8">
    <source>
        <dbReference type="ARBA" id="ARBA00022850"/>
    </source>
</evidence>
<dbReference type="PANTHER" id="PTHR32028">
    <property type="entry name" value="APOLIPOPROTEIN M"/>
    <property type="match status" value="1"/>
</dbReference>
<evidence type="ECO:0000256" key="7">
    <source>
        <dbReference type="ARBA" id="ARBA00022729"/>
    </source>
</evidence>
<dbReference type="SUPFAM" id="SSF50814">
    <property type="entry name" value="Lipocalins"/>
    <property type="match status" value="1"/>
</dbReference>
<dbReference type="PANTHER" id="PTHR32028:SF1">
    <property type="entry name" value="APOLIPOPROTEIN M"/>
    <property type="match status" value="1"/>
</dbReference>
<keyword evidence="9" id="KW-0445">Lipid transport</keyword>
<dbReference type="GeneTree" id="ENSGT00940000169242"/>
<dbReference type="GO" id="GO:0034375">
    <property type="term" value="P:high-density lipoprotein particle remodeling"/>
    <property type="evidence" value="ECO:0007669"/>
    <property type="project" value="TreeGrafter"/>
</dbReference>
<evidence type="ECO:0000313" key="14">
    <source>
        <dbReference type="Proteomes" id="UP000261420"/>
    </source>
</evidence>
<evidence type="ECO:0000256" key="3">
    <source>
        <dbReference type="ARBA" id="ARBA00011559"/>
    </source>
</evidence>
<comment type="subcellular location">
    <subcellularLocation>
        <location evidence="1">Secreted</location>
    </subcellularLocation>
</comment>
<dbReference type="Proteomes" id="UP000261420">
    <property type="component" value="Unplaced"/>
</dbReference>
<feature type="signal peptide" evidence="12">
    <location>
        <begin position="1"/>
        <end position="18"/>
    </location>
</feature>
<keyword evidence="10" id="KW-1015">Disulfide bond</keyword>
<organism evidence="13 14">
    <name type="scientific">Seriola dumerili</name>
    <name type="common">Greater amberjack</name>
    <name type="synonym">Caranx dumerili</name>
    <dbReference type="NCBI Taxonomy" id="41447"/>
    <lineage>
        <taxon>Eukaryota</taxon>
        <taxon>Metazoa</taxon>
        <taxon>Chordata</taxon>
        <taxon>Craniata</taxon>
        <taxon>Vertebrata</taxon>
        <taxon>Euteleostomi</taxon>
        <taxon>Actinopterygii</taxon>
        <taxon>Neopterygii</taxon>
        <taxon>Teleostei</taxon>
        <taxon>Neoteleostei</taxon>
        <taxon>Acanthomorphata</taxon>
        <taxon>Carangaria</taxon>
        <taxon>Carangiformes</taxon>
        <taxon>Carangidae</taxon>
        <taxon>Seriola</taxon>
    </lineage>
</organism>
<evidence type="ECO:0000256" key="4">
    <source>
        <dbReference type="ARBA" id="ARBA00019937"/>
    </source>
</evidence>
<comment type="subunit">
    <text evidence="3">Interacts with LRP2; LRP2 mediates APOM renal uptake and subsequent lysosomal degradation.</text>
</comment>
<keyword evidence="14" id="KW-1185">Reference proteome</keyword>
<keyword evidence="6" id="KW-0964">Secreted</keyword>
<dbReference type="GO" id="GO:0033344">
    <property type="term" value="P:cholesterol efflux"/>
    <property type="evidence" value="ECO:0007669"/>
    <property type="project" value="TreeGrafter"/>
</dbReference>
<dbReference type="Pfam" id="PF11032">
    <property type="entry name" value="ApoM"/>
    <property type="match status" value="1"/>
</dbReference>
<name>A0A3B4TT02_SERDU</name>
<dbReference type="GO" id="GO:0034364">
    <property type="term" value="C:high-density lipoprotein particle"/>
    <property type="evidence" value="ECO:0007669"/>
    <property type="project" value="UniProtKB-KW"/>
</dbReference>
<comment type="function">
    <text evidence="11">Probably involved in lipid transport. Can bind sphingosine-1-phosphate, myristic acid, palmitic acid and stearic acid, retinol, all-trans-retinoic acid and 9-cis-retinoic acid.</text>
</comment>
<evidence type="ECO:0000256" key="6">
    <source>
        <dbReference type="ARBA" id="ARBA00022525"/>
    </source>
</evidence>
<keyword evidence="7 12" id="KW-0732">Signal</keyword>
<keyword evidence="5" id="KW-0813">Transport</keyword>
<feature type="chain" id="PRO_5017258177" description="Apolipoprotein M" evidence="12">
    <location>
        <begin position="19"/>
        <end position="132"/>
    </location>
</feature>
<evidence type="ECO:0000256" key="12">
    <source>
        <dbReference type="SAM" id="SignalP"/>
    </source>
</evidence>
<evidence type="ECO:0000256" key="10">
    <source>
        <dbReference type="ARBA" id="ARBA00023157"/>
    </source>
</evidence>
<evidence type="ECO:0000256" key="1">
    <source>
        <dbReference type="ARBA" id="ARBA00004613"/>
    </source>
</evidence>
<dbReference type="OMA" id="QKFKAMD"/>
<accession>A0A3B4TT02</accession>
<keyword evidence="8" id="KW-0345">HDL</keyword>
<dbReference type="Ensembl" id="ENSSDUT00000009341.1">
    <property type="protein sequence ID" value="ENSSDUP00000009162.1"/>
    <property type="gene ID" value="ENSSDUG00000006728.1"/>
</dbReference>
<proteinExistence type="inferred from homology"/>
<dbReference type="GO" id="GO:0034384">
    <property type="term" value="P:high-density lipoprotein particle clearance"/>
    <property type="evidence" value="ECO:0007669"/>
    <property type="project" value="TreeGrafter"/>
</dbReference>
<dbReference type="GO" id="GO:0005543">
    <property type="term" value="F:phospholipid binding"/>
    <property type="evidence" value="ECO:0007669"/>
    <property type="project" value="TreeGrafter"/>
</dbReference>
<reference evidence="13" key="2">
    <citation type="submission" date="2025-09" db="UniProtKB">
        <authorList>
            <consortium name="Ensembl"/>
        </authorList>
    </citation>
    <scope>IDENTIFICATION</scope>
</reference>
<dbReference type="InterPro" id="IPR022734">
    <property type="entry name" value="ApoM"/>
</dbReference>
<comment type="similarity">
    <text evidence="2">Belongs to the calycin superfamily. Lipocalin family. Highly divergent.</text>
</comment>
<dbReference type="GO" id="GO:0034361">
    <property type="term" value="C:very-low-density lipoprotein particle"/>
    <property type="evidence" value="ECO:0007669"/>
    <property type="project" value="TreeGrafter"/>
</dbReference>
<dbReference type="GO" id="GO:0005319">
    <property type="term" value="F:lipid transporter activity"/>
    <property type="evidence" value="ECO:0007669"/>
    <property type="project" value="TreeGrafter"/>
</dbReference>
<dbReference type="GO" id="GO:0034380">
    <property type="term" value="P:high-density lipoprotein particle assembly"/>
    <property type="evidence" value="ECO:0007669"/>
    <property type="project" value="TreeGrafter"/>
</dbReference>
<dbReference type="InterPro" id="IPR012674">
    <property type="entry name" value="Calycin"/>
</dbReference>
<reference evidence="13" key="1">
    <citation type="submission" date="2025-08" db="UniProtKB">
        <authorList>
            <consortium name="Ensembl"/>
        </authorList>
    </citation>
    <scope>IDENTIFICATION</scope>
</reference>
<protein>
    <recommendedName>
        <fullName evidence="4">Apolipoprotein M</fullName>
    </recommendedName>
</protein>
<dbReference type="AlphaFoldDB" id="A0A3B4TT02"/>
<evidence type="ECO:0000313" key="13">
    <source>
        <dbReference type="Ensembl" id="ENSSDUP00000009162.1"/>
    </source>
</evidence>
<evidence type="ECO:0000256" key="2">
    <source>
        <dbReference type="ARBA" id="ARBA00007071"/>
    </source>
</evidence>
<dbReference type="STRING" id="41447.ENSSDUP00000009162"/>
<dbReference type="GO" id="GO:0034362">
    <property type="term" value="C:low-density lipoprotein particle"/>
    <property type="evidence" value="ECO:0007669"/>
    <property type="project" value="TreeGrafter"/>
</dbReference>
<evidence type="ECO:0000256" key="5">
    <source>
        <dbReference type="ARBA" id="ARBA00022448"/>
    </source>
</evidence>
<evidence type="ECO:0000256" key="11">
    <source>
        <dbReference type="ARBA" id="ARBA00025553"/>
    </source>
</evidence>
<dbReference type="Gene3D" id="2.40.128.20">
    <property type="match status" value="1"/>
</dbReference>